<dbReference type="GO" id="GO:0033818">
    <property type="term" value="F:beta-ketoacyl-acyl-carrier-protein synthase III activity"/>
    <property type="evidence" value="ECO:0007669"/>
    <property type="project" value="UniProtKB-UniRule"/>
</dbReference>
<evidence type="ECO:0000313" key="18">
    <source>
        <dbReference type="Proteomes" id="UP000628775"/>
    </source>
</evidence>
<dbReference type="Gene3D" id="3.40.47.10">
    <property type="match status" value="1"/>
</dbReference>
<feature type="domain" description="Beta-ketoacyl-[acyl-carrier-protein] synthase III N-terminal" evidence="16">
    <location>
        <begin position="108"/>
        <end position="186"/>
    </location>
</feature>
<sequence>MQSKARITAIGSYIPEKRLTNHDIEKLVDTNDEWITKRTGIKERRIAADDQFSSDLGILAVEDLIKRSNKSIEDVDMVLVATTTPDFSFPSVASQIQAHFNIQHAGAMDLTATCAGFTYGLHLANSLVTSGAHKKVLLVATETLSKVTDYTDRSTCILFGDAASAILVEYDENDPSLLEFVIGSDGDTGKFVYRTGLSHTMKGQELVHTEKIVQNGREVYKWVLSNIPQAIRELLNKANKTMNAINWFVPHSANLKMIEAICERIDFPMERTLTSAAYVGNTSSASIPLALDMAFKAGKLKTGDQIVLHGFGGGLVHCGLLIQWSL</sequence>
<dbReference type="Proteomes" id="UP000628775">
    <property type="component" value="Unassembled WGS sequence"/>
</dbReference>
<dbReference type="GO" id="GO:0006633">
    <property type="term" value="P:fatty acid biosynthetic process"/>
    <property type="evidence" value="ECO:0007669"/>
    <property type="project" value="UniProtKB-UniRule"/>
</dbReference>
<comment type="pathway">
    <text evidence="1 14">Lipid metabolism; fatty acid biosynthesis.</text>
</comment>
<dbReference type="AlphaFoldDB" id="A0A8J2VSK9"/>
<comment type="subunit">
    <text evidence="14">Homodimer.</text>
</comment>
<keyword evidence="4 14" id="KW-0444">Lipid biosynthesis</keyword>
<keyword evidence="14" id="KW-0511">Multifunctional enzyme</keyword>
<keyword evidence="3 14" id="KW-0963">Cytoplasm</keyword>
<dbReference type="EC" id="2.3.1.180" evidence="14"/>
<feature type="active site" evidence="14">
    <location>
        <position position="114"/>
    </location>
</feature>
<dbReference type="InterPro" id="IPR013747">
    <property type="entry name" value="ACP_syn_III_C"/>
</dbReference>
<reference evidence="17" key="2">
    <citation type="submission" date="2020-09" db="EMBL/GenBank/DDBJ databases">
        <authorList>
            <person name="Sun Q."/>
            <person name="Zhou Y."/>
        </authorList>
    </citation>
    <scope>NUCLEOTIDE SEQUENCE</scope>
    <source>
        <strain evidence="17">CGMCC 1.15371</strain>
    </source>
</reference>
<evidence type="ECO:0000256" key="12">
    <source>
        <dbReference type="ARBA" id="ARBA00052467"/>
    </source>
</evidence>
<dbReference type="InterPro" id="IPR016039">
    <property type="entry name" value="Thiolase-like"/>
</dbReference>
<comment type="subcellular location">
    <subcellularLocation>
        <location evidence="14">Cytoplasm</location>
    </subcellularLocation>
</comment>
<keyword evidence="18" id="KW-1185">Reference proteome</keyword>
<dbReference type="NCBIfam" id="TIGR00747">
    <property type="entry name" value="fabH"/>
    <property type="match status" value="1"/>
</dbReference>
<dbReference type="PANTHER" id="PTHR34069">
    <property type="entry name" value="3-OXOACYL-[ACYL-CARRIER-PROTEIN] SYNTHASE 3"/>
    <property type="match status" value="1"/>
</dbReference>
<comment type="caution">
    <text evidence="14">Lacks conserved residue(s) required for the propagation of feature annotation.</text>
</comment>
<comment type="catalytic activity">
    <reaction evidence="11">
        <text>(2S)-2-methylbutanoyl-CoA + malonyl-[ACP] + H(+) = (4S)-4-methyl-3-oxohexanoyl-[ACP] + CO2 + CoA</text>
        <dbReference type="Rhea" id="RHEA:42276"/>
        <dbReference type="Rhea" id="RHEA-COMP:9623"/>
        <dbReference type="Rhea" id="RHEA-COMP:17148"/>
        <dbReference type="ChEBI" id="CHEBI:15378"/>
        <dbReference type="ChEBI" id="CHEBI:16526"/>
        <dbReference type="ChEBI" id="CHEBI:57287"/>
        <dbReference type="ChEBI" id="CHEBI:78449"/>
        <dbReference type="ChEBI" id="CHEBI:88166"/>
        <dbReference type="ChEBI" id="CHEBI:167462"/>
        <dbReference type="EC" id="2.3.1.300"/>
    </reaction>
    <physiologicalReaction direction="left-to-right" evidence="11">
        <dbReference type="Rhea" id="RHEA:42277"/>
    </physiologicalReaction>
</comment>
<dbReference type="UniPathway" id="UPA00094"/>
<comment type="catalytic activity">
    <reaction evidence="10">
        <text>malonyl-[ACP] + acetyl-CoA + H(+) = 3-oxobutanoyl-[ACP] + CO2 + CoA</text>
        <dbReference type="Rhea" id="RHEA:12080"/>
        <dbReference type="Rhea" id="RHEA-COMP:9623"/>
        <dbReference type="Rhea" id="RHEA-COMP:9625"/>
        <dbReference type="ChEBI" id="CHEBI:15378"/>
        <dbReference type="ChEBI" id="CHEBI:16526"/>
        <dbReference type="ChEBI" id="CHEBI:57287"/>
        <dbReference type="ChEBI" id="CHEBI:57288"/>
        <dbReference type="ChEBI" id="CHEBI:78449"/>
        <dbReference type="ChEBI" id="CHEBI:78450"/>
        <dbReference type="EC" id="2.3.1.180"/>
    </reaction>
    <physiologicalReaction direction="left-to-right" evidence="10">
        <dbReference type="Rhea" id="RHEA:12081"/>
    </physiologicalReaction>
</comment>
<keyword evidence="6 14" id="KW-0276">Fatty acid metabolism</keyword>
<evidence type="ECO:0000313" key="17">
    <source>
        <dbReference type="EMBL" id="GGE37440.1"/>
    </source>
</evidence>
<dbReference type="GO" id="GO:0044550">
    <property type="term" value="P:secondary metabolite biosynthetic process"/>
    <property type="evidence" value="ECO:0007669"/>
    <property type="project" value="TreeGrafter"/>
</dbReference>
<dbReference type="SUPFAM" id="SSF53901">
    <property type="entry name" value="Thiolase-like"/>
    <property type="match status" value="1"/>
</dbReference>
<keyword evidence="8 14" id="KW-0275">Fatty acid biosynthesis</keyword>
<evidence type="ECO:0000259" key="16">
    <source>
        <dbReference type="Pfam" id="PF08545"/>
    </source>
</evidence>
<evidence type="ECO:0000256" key="13">
    <source>
        <dbReference type="ARBA" id="ARBA00052985"/>
    </source>
</evidence>
<evidence type="ECO:0000256" key="7">
    <source>
        <dbReference type="ARBA" id="ARBA00023098"/>
    </source>
</evidence>
<evidence type="ECO:0000256" key="5">
    <source>
        <dbReference type="ARBA" id="ARBA00022679"/>
    </source>
</evidence>
<evidence type="ECO:0000256" key="14">
    <source>
        <dbReference type="HAMAP-Rule" id="MF_01815"/>
    </source>
</evidence>
<dbReference type="NCBIfam" id="NF006829">
    <property type="entry name" value="PRK09352.1"/>
    <property type="match status" value="1"/>
</dbReference>
<evidence type="ECO:0000256" key="9">
    <source>
        <dbReference type="ARBA" id="ARBA00023315"/>
    </source>
</evidence>
<dbReference type="InterPro" id="IPR013751">
    <property type="entry name" value="ACP_syn_III_N"/>
</dbReference>
<comment type="similarity">
    <text evidence="2 14">Belongs to the thiolase-like superfamily. FabH family.</text>
</comment>
<evidence type="ECO:0000256" key="6">
    <source>
        <dbReference type="ARBA" id="ARBA00022832"/>
    </source>
</evidence>
<feature type="domain" description="Beta-ketoacyl-[acyl-carrier-protein] synthase III C-terminal" evidence="15">
    <location>
        <begin position="235"/>
        <end position="324"/>
    </location>
</feature>
<dbReference type="Pfam" id="PF08545">
    <property type="entry name" value="ACP_syn_III"/>
    <property type="match status" value="1"/>
</dbReference>
<keyword evidence="9 14" id="KW-0012">Acyltransferase</keyword>
<dbReference type="HAMAP" id="MF_01815">
    <property type="entry name" value="FabH"/>
    <property type="match status" value="1"/>
</dbReference>
<comment type="caution">
    <text evidence="17">The sequence shown here is derived from an EMBL/GenBank/DDBJ whole genome shotgun (WGS) entry which is preliminary data.</text>
</comment>
<evidence type="ECO:0000256" key="4">
    <source>
        <dbReference type="ARBA" id="ARBA00022516"/>
    </source>
</evidence>
<evidence type="ECO:0000256" key="2">
    <source>
        <dbReference type="ARBA" id="ARBA00008642"/>
    </source>
</evidence>
<comment type="function">
    <text evidence="14">Catalyzes the condensation reaction of fatty acid synthesis by the addition to an acyl acceptor of two carbons from malonyl-ACP. Catalyzes the first condensation reaction which initiates fatty acid synthesis and may therefore play a role in governing the total rate of fatty acid production. Possesses both acetoacetyl-ACP synthase and acetyl transacylase activities. Its substrate specificity determines the biosynthesis of branched-chain and/or straight-chain of fatty acids.</text>
</comment>
<evidence type="ECO:0000256" key="1">
    <source>
        <dbReference type="ARBA" id="ARBA00005194"/>
    </source>
</evidence>
<gene>
    <name evidence="14 17" type="primary">fabH</name>
    <name evidence="17" type="ORF">GCM10011391_15420</name>
</gene>
<evidence type="ECO:0000256" key="10">
    <source>
        <dbReference type="ARBA" id="ARBA00051096"/>
    </source>
</evidence>
<comment type="catalytic activity">
    <reaction evidence="13">
        <text>3-methylbutanoyl-CoA + malonyl-[ACP] + H(+) = 5-methyl-3-oxohexanoyl-[ACP] + CO2 + CoA</text>
        <dbReference type="Rhea" id="RHEA:42272"/>
        <dbReference type="Rhea" id="RHEA-COMP:9623"/>
        <dbReference type="Rhea" id="RHEA-COMP:9941"/>
        <dbReference type="ChEBI" id="CHEBI:15378"/>
        <dbReference type="ChEBI" id="CHEBI:16526"/>
        <dbReference type="ChEBI" id="CHEBI:57287"/>
        <dbReference type="ChEBI" id="CHEBI:57345"/>
        <dbReference type="ChEBI" id="CHEBI:78449"/>
        <dbReference type="ChEBI" id="CHEBI:78822"/>
        <dbReference type="EC" id="2.3.1.300"/>
    </reaction>
    <physiologicalReaction direction="left-to-right" evidence="13">
        <dbReference type="Rhea" id="RHEA:42273"/>
    </physiologicalReaction>
</comment>
<comment type="domain">
    <text evidence="14">The last Arg residue of the ACP-binding site is essential for the weak association between ACP/AcpP and FabH.</text>
</comment>
<keyword evidence="7 14" id="KW-0443">Lipid metabolism</keyword>
<name>A0A8J2VSK9_9BACL</name>
<protein>
    <recommendedName>
        <fullName evidence="14">Beta-ketoacyl-[acyl-carrier-protein] synthase III</fullName>
        <shortName evidence="14">Beta-ketoacyl-ACP synthase III</shortName>
        <shortName evidence="14">KAS III</shortName>
        <ecNumber evidence="14">2.3.1.180</ecNumber>
    </recommendedName>
    <alternativeName>
        <fullName evidence="14">3-oxoacyl-[acyl-carrier-protein] synthase 3</fullName>
    </alternativeName>
    <alternativeName>
        <fullName evidence="14">3-oxoacyl-[acyl-carrier-protein] synthase III</fullName>
    </alternativeName>
</protein>
<dbReference type="RefSeq" id="WP_188691661.1">
    <property type="nucleotide sequence ID" value="NZ_BMIR01000005.1"/>
</dbReference>
<keyword evidence="5 14" id="KW-0808">Transferase</keyword>
<accession>A0A8J2VSK9</accession>
<evidence type="ECO:0000256" key="8">
    <source>
        <dbReference type="ARBA" id="ARBA00023160"/>
    </source>
</evidence>
<dbReference type="GO" id="GO:0004315">
    <property type="term" value="F:3-oxoacyl-[acyl-carrier-protein] synthase activity"/>
    <property type="evidence" value="ECO:0007669"/>
    <property type="project" value="InterPro"/>
</dbReference>
<proteinExistence type="inferred from homology"/>
<reference evidence="17" key="1">
    <citation type="journal article" date="2014" name="Int. J. Syst. Evol. Microbiol.">
        <title>Complete genome sequence of Corynebacterium casei LMG S-19264T (=DSM 44701T), isolated from a smear-ripened cheese.</title>
        <authorList>
            <consortium name="US DOE Joint Genome Institute (JGI-PGF)"/>
            <person name="Walter F."/>
            <person name="Albersmeier A."/>
            <person name="Kalinowski J."/>
            <person name="Ruckert C."/>
        </authorList>
    </citation>
    <scope>NUCLEOTIDE SEQUENCE</scope>
    <source>
        <strain evidence="17">CGMCC 1.15371</strain>
    </source>
</reference>
<evidence type="ECO:0000256" key="3">
    <source>
        <dbReference type="ARBA" id="ARBA00022490"/>
    </source>
</evidence>
<dbReference type="FunFam" id="3.40.47.10:FF:000004">
    <property type="entry name" value="3-oxoacyl-[acyl-carrier-protein] synthase 3"/>
    <property type="match status" value="1"/>
</dbReference>
<evidence type="ECO:0000256" key="11">
    <source>
        <dbReference type="ARBA" id="ARBA00052407"/>
    </source>
</evidence>
<dbReference type="EMBL" id="BMIR01000005">
    <property type="protein sequence ID" value="GGE37440.1"/>
    <property type="molecule type" value="Genomic_DNA"/>
</dbReference>
<feature type="active site" evidence="14">
    <location>
        <position position="251"/>
    </location>
</feature>
<dbReference type="PANTHER" id="PTHR34069:SF2">
    <property type="entry name" value="BETA-KETOACYL-[ACYL-CARRIER-PROTEIN] SYNTHASE III"/>
    <property type="match status" value="1"/>
</dbReference>
<comment type="catalytic activity">
    <reaction evidence="12">
        <text>2-methylpropanoyl-CoA + malonyl-[ACP] + H(+) = 4-methyl-3-oxopentanoyl-[ACP] + CO2 + CoA</text>
        <dbReference type="Rhea" id="RHEA:42268"/>
        <dbReference type="Rhea" id="RHEA-COMP:9623"/>
        <dbReference type="Rhea" id="RHEA-COMP:9940"/>
        <dbReference type="ChEBI" id="CHEBI:15378"/>
        <dbReference type="ChEBI" id="CHEBI:16526"/>
        <dbReference type="ChEBI" id="CHEBI:57287"/>
        <dbReference type="ChEBI" id="CHEBI:57338"/>
        <dbReference type="ChEBI" id="CHEBI:78449"/>
        <dbReference type="ChEBI" id="CHEBI:78820"/>
        <dbReference type="EC" id="2.3.1.300"/>
    </reaction>
    <physiologicalReaction direction="left-to-right" evidence="12">
        <dbReference type="Rhea" id="RHEA:42269"/>
    </physiologicalReaction>
</comment>
<dbReference type="GO" id="GO:0005737">
    <property type="term" value="C:cytoplasm"/>
    <property type="evidence" value="ECO:0007669"/>
    <property type="project" value="UniProtKB-SubCell"/>
</dbReference>
<dbReference type="Pfam" id="PF08541">
    <property type="entry name" value="ACP_syn_III_C"/>
    <property type="match status" value="1"/>
</dbReference>
<dbReference type="CDD" id="cd00830">
    <property type="entry name" value="KAS_III"/>
    <property type="match status" value="1"/>
</dbReference>
<dbReference type="InterPro" id="IPR004655">
    <property type="entry name" value="FabH"/>
</dbReference>
<organism evidence="17 18">
    <name type="scientific">Pullulanibacillus camelliae</name>
    <dbReference type="NCBI Taxonomy" id="1707096"/>
    <lineage>
        <taxon>Bacteria</taxon>
        <taxon>Bacillati</taxon>
        <taxon>Bacillota</taxon>
        <taxon>Bacilli</taxon>
        <taxon>Bacillales</taxon>
        <taxon>Sporolactobacillaceae</taxon>
        <taxon>Pullulanibacillus</taxon>
    </lineage>
</organism>
<evidence type="ECO:0000259" key="15">
    <source>
        <dbReference type="Pfam" id="PF08541"/>
    </source>
</evidence>
<feature type="active site" evidence="14">
    <location>
        <position position="281"/>
    </location>
</feature>